<evidence type="ECO:0000313" key="2">
    <source>
        <dbReference type="Proteomes" id="UP000095284"/>
    </source>
</evidence>
<dbReference type="Proteomes" id="UP000095284">
    <property type="component" value="Unplaced"/>
</dbReference>
<organism evidence="2 3">
    <name type="scientific">Bursaphelenchus xylophilus</name>
    <name type="common">Pinewood nematode worm</name>
    <name type="synonym">Aphelenchoides xylophilus</name>
    <dbReference type="NCBI Taxonomy" id="6326"/>
    <lineage>
        <taxon>Eukaryota</taxon>
        <taxon>Metazoa</taxon>
        <taxon>Ecdysozoa</taxon>
        <taxon>Nematoda</taxon>
        <taxon>Chromadorea</taxon>
        <taxon>Rhabditida</taxon>
        <taxon>Tylenchina</taxon>
        <taxon>Tylenchomorpha</taxon>
        <taxon>Aphelenchoidea</taxon>
        <taxon>Aphelenchoididae</taxon>
        <taxon>Bursaphelenchus</taxon>
    </lineage>
</organism>
<dbReference type="AlphaFoldDB" id="A0A1I7SV85"/>
<feature type="region of interest" description="Disordered" evidence="1">
    <location>
        <begin position="270"/>
        <end position="351"/>
    </location>
</feature>
<feature type="compositionally biased region" description="Basic and acidic residues" evidence="1">
    <location>
        <begin position="179"/>
        <end position="194"/>
    </location>
</feature>
<reference evidence="3" key="1">
    <citation type="submission" date="2016-11" db="UniProtKB">
        <authorList>
            <consortium name="WormBaseParasite"/>
        </authorList>
    </citation>
    <scope>IDENTIFICATION</scope>
</reference>
<feature type="compositionally biased region" description="Polar residues" evidence="1">
    <location>
        <begin position="324"/>
        <end position="341"/>
    </location>
</feature>
<feature type="region of interest" description="Disordered" evidence="1">
    <location>
        <begin position="167"/>
        <end position="194"/>
    </location>
</feature>
<sequence>MKAQLYRGSTPSATLRFSLNFAHTSVISTPIRQESSEIQGIEKSLAFDIGAPAKEDKADQSEGKVGSIWRLGKRQSGFGNSLAEKLEKFKAQKAAEKPSLIPLPAATVDPKVKLPAIPNKSEKLGTTLIDKTGTLGQNLGDDGEAELEKERKKKFRATLKKILKNKGSSDEFEAPPGFYEKEKKPEVKTEEKKREEVKIKNLVDSDKTVEVPENKEIVVVDNETGNGTKLEKTKSPNLAESSLESRVKEILKKEEIPAKVDEIIPIARSESWGTETPKIGQETEAPKKLETPPVLPLNTEPKPTQKATVPEVEKNPWSAFLDQLLQNTKRSTETAPGQQGQRPGFSFSLFF</sequence>
<evidence type="ECO:0000313" key="3">
    <source>
        <dbReference type="WBParaSite" id="BXY_1695900.1"/>
    </source>
</evidence>
<proteinExistence type="predicted"/>
<accession>A0A1I7SV85</accession>
<feature type="region of interest" description="Disordered" evidence="1">
    <location>
        <begin position="219"/>
        <end position="241"/>
    </location>
</feature>
<evidence type="ECO:0000256" key="1">
    <source>
        <dbReference type="SAM" id="MobiDB-lite"/>
    </source>
</evidence>
<dbReference type="WBParaSite" id="BXY_1695900.1">
    <property type="protein sequence ID" value="BXY_1695900.1"/>
    <property type="gene ID" value="BXY_1695900"/>
</dbReference>
<name>A0A1I7SV85_BURXY</name>
<protein>
    <submittedName>
        <fullName evidence="3">Uncharacterized protein</fullName>
    </submittedName>
</protein>